<evidence type="ECO:0000256" key="1">
    <source>
        <dbReference type="SAM" id="Coils"/>
    </source>
</evidence>
<name>A0A9W7CKI6_9STRA</name>
<dbReference type="Pfam" id="PF03382">
    <property type="entry name" value="DUF285"/>
    <property type="match status" value="1"/>
</dbReference>
<dbReference type="NCBIfam" id="TIGR02167">
    <property type="entry name" value="Liste_lipo_26"/>
    <property type="match status" value="1"/>
</dbReference>
<evidence type="ECO:0000313" key="4">
    <source>
        <dbReference type="Proteomes" id="UP001165160"/>
    </source>
</evidence>
<dbReference type="InterPro" id="IPR011889">
    <property type="entry name" value="Liste_lipo_26"/>
</dbReference>
<evidence type="ECO:0000256" key="2">
    <source>
        <dbReference type="SAM" id="MobiDB-lite"/>
    </source>
</evidence>
<gene>
    <name evidence="3" type="ORF">TrVE_jg11142</name>
</gene>
<dbReference type="Proteomes" id="UP001165160">
    <property type="component" value="Unassembled WGS sequence"/>
</dbReference>
<dbReference type="EMBL" id="BRXX01000372">
    <property type="protein sequence ID" value="GMI07911.1"/>
    <property type="molecule type" value="Genomic_DNA"/>
</dbReference>
<protein>
    <submittedName>
        <fullName evidence="3">Uncharacterized protein</fullName>
    </submittedName>
</protein>
<feature type="region of interest" description="Disordered" evidence="2">
    <location>
        <begin position="1"/>
        <end position="21"/>
    </location>
</feature>
<evidence type="ECO:0000313" key="3">
    <source>
        <dbReference type="EMBL" id="GMI07911.1"/>
    </source>
</evidence>
<keyword evidence="1" id="KW-0175">Coiled coil</keyword>
<dbReference type="InterPro" id="IPR005046">
    <property type="entry name" value="DUF285"/>
</dbReference>
<accession>A0A9W7CKI6</accession>
<proteinExistence type="predicted"/>
<reference evidence="4" key="1">
    <citation type="journal article" date="2023" name="Commun. Biol.">
        <title>Genome analysis of Parmales, the sister group of diatoms, reveals the evolutionary specialization of diatoms from phago-mixotrophs to photoautotrophs.</title>
        <authorList>
            <person name="Ban H."/>
            <person name="Sato S."/>
            <person name="Yoshikawa S."/>
            <person name="Yamada K."/>
            <person name="Nakamura Y."/>
            <person name="Ichinomiya M."/>
            <person name="Sato N."/>
            <person name="Blanc-Mathieu R."/>
            <person name="Endo H."/>
            <person name="Kuwata A."/>
            <person name="Ogata H."/>
        </authorList>
    </citation>
    <scope>NUCLEOTIDE SEQUENCE [LARGE SCALE GENOMIC DNA]</scope>
    <source>
        <strain evidence="4">NIES 3699</strain>
    </source>
</reference>
<organism evidence="3 4">
    <name type="scientific">Triparma verrucosa</name>
    <dbReference type="NCBI Taxonomy" id="1606542"/>
    <lineage>
        <taxon>Eukaryota</taxon>
        <taxon>Sar</taxon>
        <taxon>Stramenopiles</taxon>
        <taxon>Ochrophyta</taxon>
        <taxon>Bolidophyceae</taxon>
        <taxon>Parmales</taxon>
        <taxon>Triparmaceae</taxon>
        <taxon>Triparma</taxon>
    </lineage>
</organism>
<keyword evidence="4" id="KW-1185">Reference proteome</keyword>
<dbReference type="AlphaFoldDB" id="A0A9W7CKI6"/>
<sequence>MIDIKVEEEERRAAEERREEPSVTLEEEFEILKVQIKEMKEVMGGDYGWTRRVNEAREICEGEDAREEVKVLKRKLEEAEKAAREVEELLKKLEEKEGTIKLLRTFNNYNLISAAREYCADEQAAVIKYGPITGWDVSEVMSMNCLFCADSDGVGGAGKQFNAHLSRWDVSNVTDMLYMFYGAEQFNCDLSSWNVEKVTDMHHMFREAKKFDKNTIKGWKLEGKNTYGMFGNSVDVELGDGTRKL</sequence>
<feature type="coiled-coil region" evidence="1">
    <location>
        <begin position="22"/>
        <end position="99"/>
    </location>
</feature>
<comment type="caution">
    <text evidence="3">The sequence shown here is derived from an EMBL/GenBank/DDBJ whole genome shotgun (WGS) entry which is preliminary data.</text>
</comment>